<feature type="transmembrane region" description="Helical" evidence="1">
    <location>
        <begin position="84"/>
        <end position="112"/>
    </location>
</feature>
<proteinExistence type="predicted"/>
<evidence type="ECO:0000256" key="1">
    <source>
        <dbReference type="SAM" id="Phobius"/>
    </source>
</evidence>
<feature type="transmembrane region" description="Helical" evidence="1">
    <location>
        <begin position="20"/>
        <end position="38"/>
    </location>
</feature>
<evidence type="ECO:0000313" key="2">
    <source>
        <dbReference type="EMBL" id="CAB9512258.1"/>
    </source>
</evidence>
<feature type="transmembrane region" description="Helical" evidence="1">
    <location>
        <begin position="132"/>
        <end position="151"/>
    </location>
</feature>
<dbReference type="AlphaFoldDB" id="A0A9N8HEQ1"/>
<keyword evidence="1" id="KW-1133">Transmembrane helix</keyword>
<comment type="caution">
    <text evidence="2">The sequence shown here is derived from an EMBL/GenBank/DDBJ whole genome shotgun (WGS) entry which is preliminary data.</text>
</comment>
<gene>
    <name evidence="2" type="ORF">SEMRO_526_G160430.1</name>
</gene>
<evidence type="ECO:0000313" key="3">
    <source>
        <dbReference type="Proteomes" id="UP001153069"/>
    </source>
</evidence>
<keyword evidence="1" id="KW-0472">Membrane</keyword>
<keyword evidence="3" id="KW-1185">Reference proteome</keyword>
<name>A0A9N8HEQ1_9STRA</name>
<accession>A0A9N8HEQ1</accession>
<sequence length="173" mass="19827">MPFWNPCSPMKDAWTSTNSCWGKIGMLLFFFYVIYNLIDTLSNIVQPFAGYLPCLKETFAGNDNDTTLFVIYLFRMFHLWPFGFYLYAFVIGYTTPNIVMIMVFTSATAGWWERMVSDFQEGSSTACVQHAPSTWIILIGWPLLAIVLGEIDRRFMGDHGSVQENQSLQPDLV</sequence>
<protein>
    <submittedName>
        <fullName evidence="2">Uncharacterized protein</fullName>
    </submittedName>
</protein>
<organism evidence="2 3">
    <name type="scientific">Seminavis robusta</name>
    <dbReference type="NCBI Taxonomy" id="568900"/>
    <lineage>
        <taxon>Eukaryota</taxon>
        <taxon>Sar</taxon>
        <taxon>Stramenopiles</taxon>
        <taxon>Ochrophyta</taxon>
        <taxon>Bacillariophyta</taxon>
        <taxon>Bacillariophyceae</taxon>
        <taxon>Bacillariophycidae</taxon>
        <taxon>Naviculales</taxon>
        <taxon>Naviculaceae</taxon>
        <taxon>Seminavis</taxon>
    </lineage>
</organism>
<keyword evidence="1" id="KW-0812">Transmembrane</keyword>
<reference evidence="2" key="1">
    <citation type="submission" date="2020-06" db="EMBL/GenBank/DDBJ databases">
        <authorList>
            <consortium name="Plant Systems Biology data submission"/>
        </authorList>
    </citation>
    <scope>NUCLEOTIDE SEQUENCE</scope>
    <source>
        <strain evidence="2">D6</strain>
    </source>
</reference>
<dbReference type="Proteomes" id="UP001153069">
    <property type="component" value="Unassembled WGS sequence"/>
</dbReference>
<dbReference type="EMBL" id="CAICTM010000525">
    <property type="protein sequence ID" value="CAB9512258.1"/>
    <property type="molecule type" value="Genomic_DNA"/>
</dbReference>